<dbReference type="AlphaFoldDB" id="A0A9N7Y7B8"/>
<comment type="caution">
    <text evidence="2">The sequence shown here is derived from an EMBL/GenBank/DDBJ whole genome shotgun (WGS) entry which is preliminary data.</text>
</comment>
<proteinExistence type="predicted"/>
<keyword evidence="3" id="KW-1185">Reference proteome</keyword>
<evidence type="ECO:0000256" key="1">
    <source>
        <dbReference type="SAM" id="MobiDB-lite"/>
    </source>
</evidence>
<gene>
    <name evidence="2" type="ORF">PLEPLA_LOCUS3127</name>
</gene>
<feature type="region of interest" description="Disordered" evidence="1">
    <location>
        <begin position="1"/>
        <end position="42"/>
    </location>
</feature>
<organism evidence="2 3">
    <name type="scientific">Pleuronectes platessa</name>
    <name type="common">European plaice</name>
    <dbReference type="NCBI Taxonomy" id="8262"/>
    <lineage>
        <taxon>Eukaryota</taxon>
        <taxon>Metazoa</taxon>
        <taxon>Chordata</taxon>
        <taxon>Craniata</taxon>
        <taxon>Vertebrata</taxon>
        <taxon>Euteleostomi</taxon>
        <taxon>Actinopterygii</taxon>
        <taxon>Neopterygii</taxon>
        <taxon>Teleostei</taxon>
        <taxon>Neoteleostei</taxon>
        <taxon>Acanthomorphata</taxon>
        <taxon>Carangaria</taxon>
        <taxon>Pleuronectiformes</taxon>
        <taxon>Pleuronectoidei</taxon>
        <taxon>Pleuronectidae</taxon>
        <taxon>Pleuronectes</taxon>
    </lineage>
</organism>
<feature type="compositionally biased region" description="Low complexity" evidence="1">
    <location>
        <begin position="60"/>
        <end position="71"/>
    </location>
</feature>
<dbReference type="EMBL" id="CADEAL010000155">
    <property type="protein sequence ID" value="CAB1415411.1"/>
    <property type="molecule type" value="Genomic_DNA"/>
</dbReference>
<name>A0A9N7Y7B8_PLEPL</name>
<feature type="region of interest" description="Disordered" evidence="1">
    <location>
        <begin position="60"/>
        <end position="91"/>
    </location>
</feature>
<sequence length="136" mass="14089">MSQGGRGASVFTTRPSGAPGFGKGPGPQASTESTTRKSNLKVSGLDGGLIHLLKGSGPRVGVAPTTAVARPAADDGGSDDSVQLHLGRPRSSRDVELHESISFLQQLMVEKVLECIAVRSRASTDELTSVGFLTFL</sequence>
<accession>A0A9N7Y7B8</accession>
<evidence type="ECO:0000313" key="3">
    <source>
        <dbReference type="Proteomes" id="UP001153269"/>
    </source>
</evidence>
<evidence type="ECO:0000313" key="2">
    <source>
        <dbReference type="EMBL" id="CAB1415411.1"/>
    </source>
</evidence>
<reference evidence="2" key="1">
    <citation type="submission" date="2020-03" db="EMBL/GenBank/DDBJ databases">
        <authorList>
            <person name="Weist P."/>
        </authorList>
    </citation>
    <scope>NUCLEOTIDE SEQUENCE</scope>
</reference>
<protein>
    <submittedName>
        <fullName evidence="2">Uncharacterized protein</fullName>
    </submittedName>
</protein>
<dbReference type="Proteomes" id="UP001153269">
    <property type="component" value="Unassembled WGS sequence"/>
</dbReference>
<feature type="compositionally biased region" description="Polar residues" evidence="1">
    <location>
        <begin position="28"/>
        <end position="41"/>
    </location>
</feature>